<dbReference type="EMBL" id="LPWF01000016">
    <property type="protein sequence ID" value="ODR99693.1"/>
    <property type="molecule type" value="Genomic_DNA"/>
</dbReference>
<keyword evidence="2" id="KW-1185">Reference proteome</keyword>
<organism evidence="1 2">
    <name type="scientific">Methyloceanibacter superfactus</name>
    <dbReference type="NCBI Taxonomy" id="1774969"/>
    <lineage>
        <taxon>Bacteria</taxon>
        <taxon>Pseudomonadati</taxon>
        <taxon>Pseudomonadota</taxon>
        <taxon>Alphaproteobacteria</taxon>
        <taxon>Hyphomicrobiales</taxon>
        <taxon>Hyphomicrobiaceae</taxon>
        <taxon>Methyloceanibacter</taxon>
    </lineage>
</organism>
<dbReference type="Proteomes" id="UP000094472">
    <property type="component" value="Unassembled WGS sequence"/>
</dbReference>
<sequence length="194" mass="20158">MIGFAVVAITGFAYQIGNGKTSALSSAERQLALVADVTALHLKDETLSSSTDWQGALAGSLPRGATRDGRTALLADAESEVQARAPIDSPLKGNLLTILGPQQPLTIMGANAGVLRITLLDGTDALVTVRNVPETDAQIAFVQPSAARSAPGAATRSSRSRSWCAPDWCSRCSPAAFGISCLLRRHARAMTATA</sequence>
<evidence type="ECO:0000313" key="2">
    <source>
        <dbReference type="Proteomes" id="UP000094472"/>
    </source>
</evidence>
<evidence type="ECO:0000313" key="1">
    <source>
        <dbReference type="EMBL" id="ODR99693.1"/>
    </source>
</evidence>
<name>A0A1E3W1R7_9HYPH</name>
<comment type="caution">
    <text evidence="1">The sequence shown here is derived from an EMBL/GenBank/DDBJ whole genome shotgun (WGS) entry which is preliminary data.</text>
</comment>
<proteinExistence type="predicted"/>
<gene>
    <name evidence="1" type="ORF">AUC69_08740</name>
</gene>
<dbReference type="STRING" id="1774969.AUC69_08740"/>
<dbReference type="AlphaFoldDB" id="A0A1E3W1R7"/>
<protein>
    <submittedName>
        <fullName evidence="1">Uncharacterized protein</fullName>
    </submittedName>
</protein>
<accession>A0A1E3W1R7</accession>
<reference evidence="1 2" key="1">
    <citation type="journal article" date="2016" name="Environ. Microbiol.">
        <title>New Methyloceanibacter diversity from North Sea sediments includes methanotroph containing solely the soluble methane monooxygenase.</title>
        <authorList>
            <person name="Vekeman B."/>
            <person name="Kerckhof F.M."/>
            <person name="Cremers G."/>
            <person name="de Vos P."/>
            <person name="Vandamme P."/>
            <person name="Boon N."/>
            <person name="Op den Camp H.J."/>
            <person name="Heylen K."/>
        </authorList>
    </citation>
    <scope>NUCLEOTIDE SEQUENCE [LARGE SCALE GENOMIC DNA]</scope>
    <source>
        <strain evidence="1 2">R-67175</strain>
    </source>
</reference>